<proteinExistence type="predicted"/>
<dbReference type="EMBL" id="DS028093">
    <property type="protein sequence ID" value="KMP01225.1"/>
    <property type="molecule type" value="Genomic_DNA"/>
</dbReference>
<feature type="region of interest" description="Disordered" evidence="1">
    <location>
        <begin position="151"/>
        <end position="193"/>
    </location>
</feature>
<name>A0A0J6Y0N7_COCIT</name>
<protein>
    <submittedName>
        <fullName evidence="2">Uncharacterized protein</fullName>
    </submittedName>
</protein>
<dbReference type="Proteomes" id="UP000054565">
    <property type="component" value="Unassembled WGS sequence"/>
</dbReference>
<reference evidence="3" key="1">
    <citation type="journal article" date="2010" name="Genome Res.">
        <title>Population genomic sequencing of Coccidioides fungi reveals recent hybridization and transposon control.</title>
        <authorList>
            <person name="Neafsey D.E."/>
            <person name="Barker B.M."/>
            <person name="Sharpton T.J."/>
            <person name="Stajich J.E."/>
            <person name="Park D.J."/>
            <person name="Whiston E."/>
            <person name="Hung C.-Y."/>
            <person name="McMahan C."/>
            <person name="White J."/>
            <person name="Sykes S."/>
            <person name="Heiman D."/>
            <person name="Young S."/>
            <person name="Zeng Q."/>
            <person name="Abouelleil A."/>
            <person name="Aftuck L."/>
            <person name="Bessette D."/>
            <person name="Brown A."/>
            <person name="FitzGerald M."/>
            <person name="Lui A."/>
            <person name="Macdonald J.P."/>
            <person name="Priest M."/>
            <person name="Orbach M.J."/>
            <person name="Galgiani J.N."/>
            <person name="Kirkland T.N."/>
            <person name="Cole G.T."/>
            <person name="Birren B.W."/>
            <person name="Henn M.R."/>
            <person name="Taylor J.W."/>
            <person name="Rounsley S.D."/>
        </authorList>
    </citation>
    <scope>NUCLEOTIDE SEQUENCE [LARGE SCALE GENOMIC DNA]</scope>
    <source>
        <strain evidence="3">RMSCC 2394</strain>
    </source>
</reference>
<gene>
    <name evidence="2" type="ORF">CIRG_01365</name>
</gene>
<organism evidence="2 3">
    <name type="scientific">Coccidioides immitis RMSCC 2394</name>
    <dbReference type="NCBI Taxonomy" id="404692"/>
    <lineage>
        <taxon>Eukaryota</taxon>
        <taxon>Fungi</taxon>
        <taxon>Dikarya</taxon>
        <taxon>Ascomycota</taxon>
        <taxon>Pezizomycotina</taxon>
        <taxon>Eurotiomycetes</taxon>
        <taxon>Eurotiomycetidae</taxon>
        <taxon>Onygenales</taxon>
        <taxon>Onygenaceae</taxon>
        <taxon>Coccidioides</taxon>
    </lineage>
</organism>
<evidence type="ECO:0000313" key="2">
    <source>
        <dbReference type="EMBL" id="KMP01225.1"/>
    </source>
</evidence>
<evidence type="ECO:0000256" key="1">
    <source>
        <dbReference type="SAM" id="MobiDB-lite"/>
    </source>
</evidence>
<accession>A0A0J6Y0N7</accession>
<evidence type="ECO:0000313" key="3">
    <source>
        <dbReference type="Proteomes" id="UP000054565"/>
    </source>
</evidence>
<sequence length="279" mass="30683">MPMKFAPDGLQRLNCSPDVAQYQASLRVGPRGAKAVQILFATESSGVGRSDVPLYDLVIPAVDKSANQLKGEEAASAASGLIPRLWVPRRDRQTTGPIHPFLLTTTRCINKDTNMIPCQNTRFTKDIPLHPGYLAGTTAKDDGSRQLARISTGDASQISPKSRRPAVNRLGRVTSRNRANQTGSWPGDSSGPQPLKVAFRWRRRWNPKPAAPEEIPKSNSETVRLFPVSGKRRMWAPPTSKQAQPIKNPLLSLHQSDYGSEHLLGKCSEERTVLALLHD</sequence>
<feature type="compositionally biased region" description="Polar residues" evidence="1">
    <location>
        <begin position="174"/>
        <end position="184"/>
    </location>
</feature>
<dbReference type="AlphaFoldDB" id="A0A0J6Y0N7"/>